<dbReference type="AlphaFoldDB" id="A0A1W0CU44"/>
<sequence>MMAILYVLGVAPLIALPLLPGLLELLRKTDASALGINRLHTGTADVFARNYRQRLETLDLGERRQDWNARLDAIGPENRPVVDEEVLAAGELRIPARFSFLKEIHCDDNVVTGPGVILRSVLADGDLNLGRSSSILRWAGARNVRIEPDSLLFGRTVAEDTLDISGPVRFQRLQAATIRMGETPRHQPPATPLREVDIESLETPHPFNAEMRRAVMDGDFLLPENSLLRGHLVVRGGLSIGPGCRIEGSVKASGPVRLARGVVVDGAVVSDDSIICRENCLLLGPVVADRIVVIGAHSVLGAPDSPNTVSSRLVLLTPPLIAHGTIWARIRGKVRGR</sequence>
<evidence type="ECO:0000313" key="1">
    <source>
        <dbReference type="EMBL" id="OQS38251.1"/>
    </source>
</evidence>
<dbReference type="RefSeq" id="WP_081555810.1">
    <property type="nucleotide sequence ID" value="NZ_CP109905.1"/>
</dbReference>
<accession>A0A1W0CU44</accession>
<dbReference type="SUPFAM" id="SSF51161">
    <property type="entry name" value="Trimeric LpxA-like enzymes"/>
    <property type="match status" value="1"/>
</dbReference>
<dbReference type="InterPro" id="IPR011004">
    <property type="entry name" value="Trimer_LpxA-like_sf"/>
</dbReference>
<protein>
    <recommendedName>
        <fullName evidence="3">Polymer-forming cytoskeletal protein</fullName>
    </recommendedName>
</protein>
<reference evidence="1 2" key="1">
    <citation type="submission" date="2017-02" db="EMBL/GenBank/DDBJ databases">
        <title>Chromobacterium haemolyticum H5244.</title>
        <authorList>
            <person name="Gulvik C.A."/>
        </authorList>
    </citation>
    <scope>NUCLEOTIDE SEQUENCE [LARGE SCALE GENOMIC DNA]</scope>
    <source>
        <strain evidence="1 2">H5244</strain>
    </source>
</reference>
<gene>
    <name evidence="1" type="ORF">B0T45_13415</name>
</gene>
<dbReference type="Gene3D" id="2.160.10.10">
    <property type="entry name" value="Hexapeptide repeat proteins"/>
    <property type="match status" value="1"/>
</dbReference>
<proteinExistence type="predicted"/>
<comment type="caution">
    <text evidence="1">The sequence shown here is derived from an EMBL/GenBank/DDBJ whole genome shotgun (WGS) entry which is preliminary data.</text>
</comment>
<dbReference type="EMBL" id="MUKV01000016">
    <property type="protein sequence ID" value="OQS38251.1"/>
    <property type="molecule type" value="Genomic_DNA"/>
</dbReference>
<evidence type="ECO:0000313" key="2">
    <source>
        <dbReference type="Proteomes" id="UP000192721"/>
    </source>
</evidence>
<name>A0A1W0CU44_9NEIS</name>
<evidence type="ECO:0008006" key="3">
    <source>
        <dbReference type="Google" id="ProtNLM"/>
    </source>
</evidence>
<dbReference type="Proteomes" id="UP000192721">
    <property type="component" value="Unassembled WGS sequence"/>
</dbReference>
<organism evidence="1 2">
    <name type="scientific">Chromobacterium haemolyticum</name>
    <dbReference type="NCBI Taxonomy" id="394935"/>
    <lineage>
        <taxon>Bacteria</taxon>
        <taxon>Pseudomonadati</taxon>
        <taxon>Pseudomonadota</taxon>
        <taxon>Betaproteobacteria</taxon>
        <taxon>Neisseriales</taxon>
        <taxon>Chromobacteriaceae</taxon>
        <taxon>Chromobacterium</taxon>
    </lineage>
</organism>